<evidence type="ECO:0000256" key="6">
    <source>
        <dbReference type="ARBA" id="ARBA00023002"/>
    </source>
</evidence>
<feature type="transmembrane region" description="Helical" evidence="9">
    <location>
        <begin position="119"/>
        <end position="139"/>
    </location>
</feature>
<dbReference type="Proteomes" id="UP000545493">
    <property type="component" value="Unassembled WGS sequence"/>
</dbReference>
<keyword evidence="5" id="KW-0274">FAD</keyword>
<dbReference type="AlphaFoldDB" id="A0A7X5URG3"/>
<dbReference type="GO" id="GO:0050660">
    <property type="term" value="F:flavin adenine dinucleotide binding"/>
    <property type="evidence" value="ECO:0007669"/>
    <property type="project" value="TreeGrafter"/>
</dbReference>
<keyword evidence="2" id="KW-0285">Flavoprotein</keyword>
<feature type="transmembrane region" description="Helical" evidence="9">
    <location>
        <begin position="6"/>
        <end position="30"/>
    </location>
</feature>
<keyword evidence="4" id="KW-0479">Metal-binding</keyword>
<dbReference type="PANTHER" id="PTHR47354:SF8">
    <property type="entry name" value="1,2-PHENYLACETYL-COA EPOXIDASE, SUBUNIT E"/>
    <property type="match status" value="1"/>
</dbReference>
<dbReference type="Gene3D" id="3.10.20.30">
    <property type="match status" value="1"/>
</dbReference>
<evidence type="ECO:0000313" key="12">
    <source>
        <dbReference type="EMBL" id="NIJ12517.1"/>
    </source>
</evidence>
<evidence type="ECO:0000256" key="1">
    <source>
        <dbReference type="ARBA" id="ARBA00001974"/>
    </source>
</evidence>
<dbReference type="PRINTS" id="PR00410">
    <property type="entry name" value="PHEHYDRXLASE"/>
</dbReference>
<dbReference type="InterPro" id="IPR039261">
    <property type="entry name" value="FNR_nucleotide-bd"/>
</dbReference>
<dbReference type="InterPro" id="IPR006058">
    <property type="entry name" value="2Fe2S_fd_BS"/>
</dbReference>
<organism evidence="12 13">
    <name type="scientific">Saccharomonospora amisosensis</name>
    <dbReference type="NCBI Taxonomy" id="1128677"/>
    <lineage>
        <taxon>Bacteria</taxon>
        <taxon>Bacillati</taxon>
        <taxon>Actinomycetota</taxon>
        <taxon>Actinomycetes</taxon>
        <taxon>Pseudonocardiales</taxon>
        <taxon>Pseudonocardiaceae</taxon>
        <taxon>Saccharomonospora</taxon>
    </lineage>
</organism>
<feature type="domain" description="2Fe-2S ferredoxin-type" evidence="10">
    <location>
        <begin position="438"/>
        <end position="526"/>
    </location>
</feature>
<dbReference type="Pfam" id="PF00111">
    <property type="entry name" value="Fer2"/>
    <property type="match status" value="1"/>
</dbReference>
<dbReference type="SUPFAM" id="SSF52343">
    <property type="entry name" value="Ferredoxin reductase-like, C-terminal NADP-linked domain"/>
    <property type="match status" value="1"/>
</dbReference>
<dbReference type="RefSeq" id="WP_167171398.1">
    <property type="nucleotide sequence ID" value="NZ_JAAOYM010000001.1"/>
</dbReference>
<gene>
    <name evidence="12" type="ORF">FHU38_002861</name>
</gene>
<evidence type="ECO:0000256" key="9">
    <source>
        <dbReference type="SAM" id="Phobius"/>
    </source>
</evidence>
<dbReference type="InterPro" id="IPR036010">
    <property type="entry name" value="2Fe-2S_ferredoxin-like_sf"/>
</dbReference>
<dbReference type="Pfam" id="PF00970">
    <property type="entry name" value="FAD_binding_6"/>
    <property type="match status" value="1"/>
</dbReference>
<evidence type="ECO:0000256" key="7">
    <source>
        <dbReference type="ARBA" id="ARBA00023004"/>
    </source>
</evidence>
<feature type="domain" description="FAD-binding FR-type" evidence="11">
    <location>
        <begin position="181"/>
        <end position="285"/>
    </location>
</feature>
<keyword evidence="9" id="KW-0472">Membrane</keyword>
<keyword evidence="9" id="KW-0812">Transmembrane</keyword>
<dbReference type="PANTHER" id="PTHR47354">
    <property type="entry name" value="NADH OXIDOREDUCTASE HCR"/>
    <property type="match status" value="1"/>
</dbReference>
<dbReference type="GO" id="GO:0046872">
    <property type="term" value="F:metal ion binding"/>
    <property type="evidence" value="ECO:0007669"/>
    <property type="project" value="UniProtKB-KW"/>
</dbReference>
<keyword evidence="6" id="KW-0560">Oxidoreductase</keyword>
<proteinExistence type="predicted"/>
<dbReference type="InterPro" id="IPR017927">
    <property type="entry name" value="FAD-bd_FR_type"/>
</dbReference>
<feature type="transmembrane region" description="Helical" evidence="9">
    <location>
        <begin position="92"/>
        <end position="112"/>
    </location>
</feature>
<evidence type="ECO:0000256" key="4">
    <source>
        <dbReference type="ARBA" id="ARBA00022723"/>
    </source>
</evidence>
<dbReference type="Gene3D" id="2.40.30.10">
    <property type="entry name" value="Translation factors"/>
    <property type="match status" value="1"/>
</dbReference>
<dbReference type="SUPFAM" id="SSF54292">
    <property type="entry name" value="2Fe-2S ferredoxin-like"/>
    <property type="match status" value="1"/>
</dbReference>
<dbReference type="GO" id="GO:0051537">
    <property type="term" value="F:2 iron, 2 sulfur cluster binding"/>
    <property type="evidence" value="ECO:0007669"/>
    <property type="project" value="UniProtKB-KW"/>
</dbReference>
<dbReference type="PROSITE" id="PS51085">
    <property type="entry name" value="2FE2S_FER_2"/>
    <property type="match status" value="1"/>
</dbReference>
<reference evidence="12 13" key="1">
    <citation type="submission" date="2020-03" db="EMBL/GenBank/DDBJ databases">
        <title>Sequencing the genomes of 1000 actinobacteria strains.</title>
        <authorList>
            <person name="Klenk H.-P."/>
        </authorList>
    </citation>
    <scope>NUCLEOTIDE SEQUENCE [LARGE SCALE GENOMIC DNA]</scope>
    <source>
        <strain evidence="12 13">DSM 45685</strain>
    </source>
</reference>
<keyword evidence="9" id="KW-1133">Transmembrane helix</keyword>
<accession>A0A7X5URG3</accession>
<dbReference type="InterPro" id="IPR050415">
    <property type="entry name" value="MRET"/>
</dbReference>
<evidence type="ECO:0000256" key="5">
    <source>
        <dbReference type="ARBA" id="ARBA00022827"/>
    </source>
</evidence>
<protein>
    <submittedName>
        <fullName evidence="12">Ferredoxin-NADP reductase</fullName>
    </submittedName>
</protein>
<dbReference type="SUPFAM" id="SSF63380">
    <property type="entry name" value="Riboflavin synthase domain-like"/>
    <property type="match status" value="1"/>
</dbReference>
<dbReference type="InterPro" id="IPR001041">
    <property type="entry name" value="2Fe-2S_ferredoxin-type"/>
</dbReference>
<dbReference type="InterPro" id="IPR017938">
    <property type="entry name" value="Riboflavin_synthase-like_b-brl"/>
</dbReference>
<dbReference type="InterPro" id="IPR012675">
    <property type="entry name" value="Beta-grasp_dom_sf"/>
</dbReference>
<dbReference type="Pfam" id="PF00175">
    <property type="entry name" value="NAD_binding_1"/>
    <property type="match status" value="1"/>
</dbReference>
<evidence type="ECO:0000256" key="2">
    <source>
        <dbReference type="ARBA" id="ARBA00022630"/>
    </source>
</evidence>
<evidence type="ECO:0000256" key="3">
    <source>
        <dbReference type="ARBA" id="ARBA00022714"/>
    </source>
</evidence>
<keyword evidence="8" id="KW-0411">Iron-sulfur</keyword>
<dbReference type="CDD" id="cd06214">
    <property type="entry name" value="PA_degradation_oxidoreductase_like"/>
    <property type="match status" value="1"/>
</dbReference>
<dbReference type="PROSITE" id="PS51384">
    <property type="entry name" value="FAD_FR"/>
    <property type="match status" value="1"/>
</dbReference>
<evidence type="ECO:0000259" key="10">
    <source>
        <dbReference type="PROSITE" id="PS51085"/>
    </source>
</evidence>
<keyword evidence="7" id="KW-0408">Iron</keyword>
<dbReference type="InterPro" id="IPR008333">
    <property type="entry name" value="Cbr1-like_FAD-bd_dom"/>
</dbReference>
<keyword evidence="13" id="KW-1185">Reference proteome</keyword>
<dbReference type="InterPro" id="IPR001433">
    <property type="entry name" value="OxRdtase_FAD/NAD-bd"/>
</dbReference>
<feature type="transmembrane region" description="Helical" evidence="9">
    <location>
        <begin position="50"/>
        <end position="72"/>
    </location>
</feature>
<comment type="cofactor">
    <cofactor evidence="1">
        <name>FAD</name>
        <dbReference type="ChEBI" id="CHEBI:57692"/>
    </cofactor>
</comment>
<sequence length="527" mass="56143">MSPQLWWYLARAGGLVAWALLTLTVTWGLLLRTRLVPAVHPRALLEWHRFIAGLAVAFTAAHLTGILADSYITFGPSDVLVPFASQWRPLPVALGVLGLYLSLAVVGTSALMRLLPRGLWWLIHSSSYVLFAVATAHAVTAGTDAANLAMVAAVAVSVASVLFLTLLRILSPDPQPRAALARFHPLEVADVRRETHSAVSVAFRLPRELAGAYRFRPGQHVTLRARIGGTEVRRPYSICSGVADGELRVAVKHISGGLMSTWVNSDLRVGDVVEVMTPTGTFGASIAPRANRHLLGVAAGSGITPVLSIVSSVLALEPRSHCTLLYGNRTVADIMFGRQLARLERQYWPRLRVVHLLSRQPVKPPAIPGRLTAGVLAELADRIGLRTVDEAYLCGPASMTAELRDALSAMGTPTEGIHIEHFVPPPVPVVEEGGQLNRSMTIVHAGSATRVRVSAGETILDSGLRAGLDLPYSCRSGVCGTCRAVACEGEVSDGAGSGGRANDRVLLACRSRPDSDDVVVSFDALGS</sequence>
<dbReference type="EMBL" id="JAAOYM010000001">
    <property type="protein sequence ID" value="NIJ12517.1"/>
    <property type="molecule type" value="Genomic_DNA"/>
</dbReference>
<dbReference type="GO" id="GO:0016491">
    <property type="term" value="F:oxidoreductase activity"/>
    <property type="evidence" value="ECO:0007669"/>
    <property type="project" value="UniProtKB-KW"/>
</dbReference>
<evidence type="ECO:0000256" key="8">
    <source>
        <dbReference type="ARBA" id="ARBA00023014"/>
    </source>
</evidence>
<evidence type="ECO:0000313" key="13">
    <source>
        <dbReference type="Proteomes" id="UP000545493"/>
    </source>
</evidence>
<keyword evidence="3" id="KW-0001">2Fe-2S</keyword>
<feature type="transmembrane region" description="Helical" evidence="9">
    <location>
        <begin position="294"/>
        <end position="316"/>
    </location>
</feature>
<name>A0A7X5URG3_9PSEU</name>
<comment type="caution">
    <text evidence="12">The sequence shown here is derived from an EMBL/GenBank/DDBJ whole genome shotgun (WGS) entry which is preliminary data.</text>
</comment>
<feature type="transmembrane region" description="Helical" evidence="9">
    <location>
        <begin position="145"/>
        <end position="167"/>
    </location>
</feature>
<dbReference type="Gene3D" id="3.40.50.80">
    <property type="entry name" value="Nucleotide-binding domain of ferredoxin-NADP reductase (FNR) module"/>
    <property type="match status" value="1"/>
</dbReference>
<dbReference type="PROSITE" id="PS00197">
    <property type="entry name" value="2FE2S_FER_1"/>
    <property type="match status" value="1"/>
</dbReference>
<evidence type="ECO:0000259" key="11">
    <source>
        <dbReference type="PROSITE" id="PS51384"/>
    </source>
</evidence>
<dbReference type="CDD" id="cd00207">
    <property type="entry name" value="fer2"/>
    <property type="match status" value="1"/>
</dbReference>